<evidence type="ECO:0008006" key="3">
    <source>
        <dbReference type="Google" id="ProtNLM"/>
    </source>
</evidence>
<dbReference type="EMBL" id="JAPFQN010000009">
    <property type="protein sequence ID" value="MCX2745267.1"/>
    <property type="molecule type" value="Genomic_DNA"/>
</dbReference>
<dbReference type="PROSITE" id="PS51257">
    <property type="entry name" value="PROKAR_LIPOPROTEIN"/>
    <property type="match status" value="1"/>
</dbReference>
<reference evidence="1 2" key="1">
    <citation type="submission" date="2022-11" db="EMBL/GenBank/DDBJ databases">
        <title>The characterization of three novel Bacteroidetes species and genomic analysis of their roles in tidal elemental geochemical cycles.</title>
        <authorList>
            <person name="Ma K."/>
        </authorList>
    </citation>
    <scope>NUCLEOTIDE SEQUENCE [LARGE SCALE GENOMIC DNA]</scope>
    <source>
        <strain evidence="1 2">M17</strain>
    </source>
</reference>
<comment type="caution">
    <text evidence="1">The sequence shown here is derived from an EMBL/GenBank/DDBJ whole genome shotgun (WGS) entry which is preliminary data.</text>
</comment>
<name>A0ABT3RVK1_9BACT</name>
<dbReference type="RefSeq" id="WP_266057824.1">
    <property type="nucleotide sequence ID" value="NZ_JAPFQN010000009.1"/>
</dbReference>
<protein>
    <recommendedName>
        <fullName evidence="3">Collagen-like protein</fullName>
    </recommendedName>
</protein>
<evidence type="ECO:0000313" key="1">
    <source>
        <dbReference type="EMBL" id="MCX2745267.1"/>
    </source>
</evidence>
<evidence type="ECO:0000313" key="2">
    <source>
        <dbReference type="Proteomes" id="UP001209885"/>
    </source>
</evidence>
<proteinExistence type="predicted"/>
<keyword evidence="2" id="KW-1185">Reference proteome</keyword>
<sequence>MKTIIKLFIPVLFLVISACEGPRGPVGPQGPQGPEGGLLLAQVFETEPVSFFEEDGWQVPFDIPLDFEIFESDIIVAYILWNTDNGVDNWRALPQFVYQEEPNFVYNFQYSINEVIFYMDSDIPSEMNNLPVEYLDNQIFRFVVIPAEFASAKVDLTNYEEVTKMLDLDEDDVVKIKK</sequence>
<dbReference type="Proteomes" id="UP001209885">
    <property type="component" value="Unassembled WGS sequence"/>
</dbReference>
<accession>A0ABT3RVK1</accession>
<gene>
    <name evidence="1" type="ORF">OO013_15420</name>
</gene>
<organism evidence="1 2">
    <name type="scientific">Mangrovivirga halotolerans</name>
    <dbReference type="NCBI Taxonomy" id="2993936"/>
    <lineage>
        <taxon>Bacteria</taxon>
        <taxon>Pseudomonadati</taxon>
        <taxon>Bacteroidota</taxon>
        <taxon>Cytophagia</taxon>
        <taxon>Cytophagales</taxon>
        <taxon>Mangrovivirgaceae</taxon>
        <taxon>Mangrovivirga</taxon>
    </lineage>
</organism>